<evidence type="ECO:0000256" key="1">
    <source>
        <dbReference type="ARBA" id="ARBA00004141"/>
    </source>
</evidence>
<reference evidence="6 7" key="1">
    <citation type="submission" date="2019-08" db="EMBL/GenBank/DDBJ databases">
        <title>Hyperibacter terrae gen. nov., sp. nov. and Hyperibacter viscosus sp. nov., two new members in the family Rhodospirillaceae isolated from the rhizosphere of Hypericum perforatum.</title>
        <authorList>
            <person name="Noviana Z."/>
        </authorList>
    </citation>
    <scope>NUCLEOTIDE SEQUENCE [LARGE SCALE GENOMIC DNA]</scope>
    <source>
        <strain evidence="6 7">R5913</strain>
    </source>
</reference>
<comment type="subcellular location">
    <subcellularLocation>
        <location evidence="1">Membrane</location>
        <topology evidence="1">Multi-pass membrane protein</topology>
    </subcellularLocation>
</comment>
<dbReference type="Proteomes" id="UP000326202">
    <property type="component" value="Chromosome"/>
</dbReference>
<gene>
    <name evidence="6" type="ORF">FRZ44_30810</name>
</gene>
<organism evidence="6 7">
    <name type="scientific">Hypericibacter terrae</name>
    <dbReference type="NCBI Taxonomy" id="2602015"/>
    <lineage>
        <taxon>Bacteria</taxon>
        <taxon>Pseudomonadati</taxon>
        <taxon>Pseudomonadota</taxon>
        <taxon>Alphaproteobacteria</taxon>
        <taxon>Rhodospirillales</taxon>
        <taxon>Dongiaceae</taxon>
        <taxon>Hypericibacter</taxon>
    </lineage>
</organism>
<keyword evidence="7" id="KW-1185">Reference proteome</keyword>
<dbReference type="EMBL" id="CP042906">
    <property type="protein sequence ID" value="QEX17778.1"/>
    <property type="molecule type" value="Genomic_DNA"/>
</dbReference>
<dbReference type="InterPro" id="IPR019109">
    <property type="entry name" value="MamF_MmsF"/>
</dbReference>
<evidence type="ECO:0000313" key="7">
    <source>
        <dbReference type="Proteomes" id="UP000326202"/>
    </source>
</evidence>
<dbReference type="OrthoDB" id="5405464at2"/>
<evidence type="ECO:0000313" key="6">
    <source>
        <dbReference type="EMBL" id="QEX17778.1"/>
    </source>
</evidence>
<dbReference type="Pfam" id="PF09685">
    <property type="entry name" value="MamF_MmsF"/>
    <property type="match status" value="1"/>
</dbReference>
<evidence type="ECO:0000256" key="5">
    <source>
        <dbReference type="SAM" id="Phobius"/>
    </source>
</evidence>
<dbReference type="RefSeq" id="WP_151177998.1">
    <property type="nucleotide sequence ID" value="NZ_CP042906.1"/>
</dbReference>
<proteinExistence type="predicted"/>
<evidence type="ECO:0000256" key="3">
    <source>
        <dbReference type="ARBA" id="ARBA00022989"/>
    </source>
</evidence>
<feature type="transmembrane region" description="Helical" evidence="5">
    <location>
        <begin position="20"/>
        <end position="41"/>
    </location>
</feature>
<sequence>MSSNSIDTTKVGATANLIYILYLVSLIVGVTALVGVIMAYMNKGEAPEWVQTHYRLQIRTFWIGILFSIVGVLTTIILIGWLILLLVVVWWIVRCVKGMQYVGKQQPYPNPATWMF</sequence>
<evidence type="ECO:0000256" key="2">
    <source>
        <dbReference type="ARBA" id="ARBA00022692"/>
    </source>
</evidence>
<accession>A0A5J6MJX9</accession>
<dbReference type="AlphaFoldDB" id="A0A5J6MJX9"/>
<name>A0A5J6MJX9_9PROT</name>
<dbReference type="KEGG" id="htq:FRZ44_30810"/>
<evidence type="ECO:0000256" key="4">
    <source>
        <dbReference type="ARBA" id="ARBA00023136"/>
    </source>
</evidence>
<keyword evidence="3 5" id="KW-1133">Transmembrane helix</keyword>
<keyword evidence="2 5" id="KW-0812">Transmembrane</keyword>
<keyword evidence="4 5" id="KW-0472">Membrane</keyword>
<feature type="transmembrane region" description="Helical" evidence="5">
    <location>
        <begin position="61"/>
        <end position="93"/>
    </location>
</feature>
<protein>
    <submittedName>
        <fullName evidence="6">Membrane protein</fullName>
    </submittedName>
</protein>